<dbReference type="Gene3D" id="1.50.10.130">
    <property type="entry name" value="Terpene synthase, N-terminal domain"/>
    <property type="match status" value="1"/>
</dbReference>
<evidence type="ECO:0000313" key="5">
    <source>
        <dbReference type="Proteomes" id="UP000467840"/>
    </source>
</evidence>
<dbReference type="PANTHER" id="PTHR31225">
    <property type="entry name" value="OS04G0344100 PROTEIN-RELATED"/>
    <property type="match status" value="1"/>
</dbReference>
<dbReference type="PANTHER" id="PTHR31225:SF221">
    <property type="entry name" value="(-)-GERMACRENE D SYNTHASE"/>
    <property type="match status" value="1"/>
</dbReference>
<dbReference type="GO" id="GO:0016114">
    <property type="term" value="P:terpenoid biosynthetic process"/>
    <property type="evidence" value="ECO:0007669"/>
    <property type="project" value="InterPro"/>
</dbReference>
<sequence length="382" mass="44020">MTTQRKNICVNESYDCNLEEWLIKHNIDARWSSKHHTWNLDPVKASINWNLEWPTLDTVQLVQGMITSVIEFHDKNGIHGFLNNHKNFLLKFGMKCYLGAHVRNIVELASMIYHTILGKEMKELPSNWINSTDSVNILYTTDRHKNVIPVGFVKNHPALWAWRKRFMFYEECWVRLDMRRLTCTNIIEKEITPTSARAELETMSLLHDTNGLEVGISDATFSLLCRAVLVLLSLNHYIVHPLNCSLDISYHFESEIDEILKEMSSESDDDNNDLYAIALKFRPVRKQGYNMSCDVFNKLKDSQGNLKDSLVNDHRGMLSMYEATHLRVHGEDILDEALAFTTAHLESMVTRSSPLAAQVTHALMQPICKGITRLDARHHLSI</sequence>
<comment type="cofactor">
    <cofactor evidence="1">
        <name>Mg(2+)</name>
        <dbReference type="ChEBI" id="CHEBI:18420"/>
    </cofactor>
</comment>
<protein>
    <recommendedName>
        <fullName evidence="3">Terpene synthase N-terminal domain-containing protein</fullName>
    </recommendedName>
</protein>
<evidence type="ECO:0000256" key="1">
    <source>
        <dbReference type="ARBA" id="ARBA00001946"/>
    </source>
</evidence>
<dbReference type="InterPro" id="IPR008930">
    <property type="entry name" value="Terpenoid_cyclase/PrenylTrfase"/>
</dbReference>
<gene>
    <name evidence="4" type="ORF">GH714_040345</name>
</gene>
<dbReference type="GO" id="GO:0010333">
    <property type="term" value="F:terpene synthase activity"/>
    <property type="evidence" value="ECO:0007669"/>
    <property type="project" value="InterPro"/>
</dbReference>
<evidence type="ECO:0000256" key="2">
    <source>
        <dbReference type="ARBA" id="ARBA00023239"/>
    </source>
</evidence>
<name>A0A6A6MU04_HEVBR</name>
<dbReference type="InterPro" id="IPR050148">
    <property type="entry name" value="Terpene_synthase-like"/>
</dbReference>
<keyword evidence="5" id="KW-1185">Reference proteome</keyword>
<evidence type="ECO:0000259" key="3">
    <source>
        <dbReference type="Pfam" id="PF01397"/>
    </source>
</evidence>
<keyword evidence="2" id="KW-0456">Lyase</keyword>
<dbReference type="Pfam" id="PF01397">
    <property type="entry name" value="Terpene_synth"/>
    <property type="match status" value="1"/>
</dbReference>
<dbReference type="InterPro" id="IPR036965">
    <property type="entry name" value="Terpene_synth_N_sf"/>
</dbReference>
<organism evidence="4 5">
    <name type="scientific">Hevea brasiliensis</name>
    <name type="common">Para rubber tree</name>
    <name type="synonym">Siphonia brasiliensis</name>
    <dbReference type="NCBI Taxonomy" id="3981"/>
    <lineage>
        <taxon>Eukaryota</taxon>
        <taxon>Viridiplantae</taxon>
        <taxon>Streptophyta</taxon>
        <taxon>Embryophyta</taxon>
        <taxon>Tracheophyta</taxon>
        <taxon>Spermatophyta</taxon>
        <taxon>Magnoliopsida</taxon>
        <taxon>eudicotyledons</taxon>
        <taxon>Gunneridae</taxon>
        <taxon>Pentapetalae</taxon>
        <taxon>rosids</taxon>
        <taxon>fabids</taxon>
        <taxon>Malpighiales</taxon>
        <taxon>Euphorbiaceae</taxon>
        <taxon>Crotonoideae</taxon>
        <taxon>Micrandreae</taxon>
        <taxon>Hevea</taxon>
    </lineage>
</organism>
<proteinExistence type="predicted"/>
<dbReference type="InterPro" id="IPR001906">
    <property type="entry name" value="Terpene_synth_N"/>
</dbReference>
<feature type="domain" description="Terpene synthase N-terminal" evidence="3">
    <location>
        <begin position="245"/>
        <end position="363"/>
    </location>
</feature>
<dbReference type="AlphaFoldDB" id="A0A6A6MU04"/>
<dbReference type="Proteomes" id="UP000467840">
    <property type="component" value="Chromosome 15"/>
</dbReference>
<accession>A0A6A6MU04</accession>
<dbReference type="SUPFAM" id="SSF48239">
    <property type="entry name" value="Terpenoid cyclases/Protein prenyltransferases"/>
    <property type="match status" value="1"/>
</dbReference>
<comment type="caution">
    <text evidence="4">The sequence shown here is derived from an EMBL/GenBank/DDBJ whole genome shotgun (WGS) entry which is preliminary data.</text>
</comment>
<reference evidence="4 5" key="1">
    <citation type="journal article" date="2020" name="Mol. Plant">
        <title>The Chromosome-Based Rubber Tree Genome Provides New Insights into Spurge Genome Evolution and Rubber Biosynthesis.</title>
        <authorList>
            <person name="Liu J."/>
            <person name="Shi C."/>
            <person name="Shi C.C."/>
            <person name="Li W."/>
            <person name="Zhang Q.J."/>
            <person name="Zhang Y."/>
            <person name="Li K."/>
            <person name="Lu H.F."/>
            <person name="Shi C."/>
            <person name="Zhu S.T."/>
            <person name="Xiao Z.Y."/>
            <person name="Nan H."/>
            <person name="Yue Y."/>
            <person name="Zhu X.G."/>
            <person name="Wu Y."/>
            <person name="Hong X.N."/>
            <person name="Fan G.Y."/>
            <person name="Tong Y."/>
            <person name="Zhang D."/>
            <person name="Mao C.L."/>
            <person name="Liu Y.L."/>
            <person name="Hao S.J."/>
            <person name="Liu W.Q."/>
            <person name="Lv M.Q."/>
            <person name="Zhang H.B."/>
            <person name="Liu Y."/>
            <person name="Hu-Tang G.R."/>
            <person name="Wang J.P."/>
            <person name="Wang J.H."/>
            <person name="Sun Y.H."/>
            <person name="Ni S.B."/>
            <person name="Chen W.B."/>
            <person name="Zhang X.C."/>
            <person name="Jiao Y.N."/>
            <person name="Eichler E.E."/>
            <person name="Li G.H."/>
            <person name="Liu X."/>
            <person name="Gao L.Z."/>
        </authorList>
    </citation>
    <scope>NUCLEOTIDE SEQUENCE [LARGE SCALE GENOMIC DNA]</scope>
    <source>
        <strain evidence="5">cv. GT1</strain>
        <tissue evidence="4">Leaf</tissue>
    </source>
</reference>
<evidence type="ECO:0000313" key="4">
    <source>
        <dbReference type="EMBL" id="KAF2315806.1"/>
    </source>
</evidence>
<dbReference type="EMBL" id="JAAGAX010000005">
    <property type="protein sequence ID" value="KAF2315806.1"/>
    <property type="molecule type" value="Genomic_DNA"/>
</dbReference>